<comment type="caution">
    <text evidence="2">The sequence shown here is derived from an EMBL/GenBank/DDBJ whole genome shotgun (WGS) entry which is preliminary data.</text>
</comment>
<accession>A0A495JBF8</accession>
<reference evidence="2 3" key="1">
    <citation type="submission" date="2018-10" db="EMBL/GenBank/DDBJ databases">
        <title>Sequencing the genomes of 1000 actinobacteria strains.</title>
        <authorList>
            <person name="Klenk H.-P."/>
        </authorList>
    </citation>
    <scope>NUCLEOTIDE SEQUENCE [LARGE SCALE GENOMIC DNA]</scope>
    <source>
        <strain evidence="2 3">DSM 45175</strain>
    </source>
</reference>
<evidence type="ECO:0000313" key="3">
    <source>
        <dbReference type="Proteomes" id="UP000277671"/>
    </source>
</evidence>
<organism evidence="2 3">
    <name type="scientific">Micromonospora pisi</name>
    <dbReference type="NCBI Taxonomy" id="589240"/>
    <lineage>
        <taxon>Bacteria</taxon>
        <taxon>Bacillati</taxon>
        <taxon>Actinomycetota</taxon>
        <taxon>Actinomycetes</taxon>
        <taxon>Micromonosporales</taxon>
        <taxon>Micromonosporaceae</taxon>
        <taxon>Micromonospora</taxon>
    </lineage>
</organism>
<dbReference type="EMBL" id="RBKT01000001">
    <property type="protein sequence ID" value="RKR86071.1"/>
    <property type="molecule type" value="Genomic_DNA"/>
</dbReference>
<proteinExistence type="predicted"/>
<dbReference type="Proteomes" id="UP000277671">
    <property type="component" value="Unassembled WGS sequence"/>
</dbReference>
<dbReference type="AlphaFoldDB" id="A0A495JBF8"/>
<evidence type="ECO:0000313" key="2">
    <source>
        <dbReference type="EMBL" id="RKR86071.1"/>
    </source>
</evidence>
<evidence type="ECO:0000256" key="1">
    <source>
        <dbReference type="SAM" id="MobiDB-lite"/>
    </source>
</evidence>
<name>A0A495JBF8_9ACTN</name>
<sequence>MRAADEGVRVGGTSPILRLSEEGAKPRFGTPDRTGPGDLRKDN</sequence>
<feature type="region of interest" description="Disordered" evidence="1">
    <location>
        <begin position="1"/>
        <end position="43"/>
    </location>
</feature>
<keyword evidence="3" id="KW-1185">Reference proteome</keyword>
<gene>
    <name evidence="2" type="ORF">BDK92_0292</name>
</gene>
<protein>
    <submittedName>
        <fullName evidence="2">Uncharacterized protein</fullName>
    </submittedName>
</protein>